<organism evidence="1 2">
    <name type="scientific">Sphaerosporella brunnea</name>
    <dbReference type="NCBI Taxonomy" id="1250544"/>
    <lineage>
        <taxon>Eukaryota</taxon>
        <taxon>Fungi</taxon>
        <taxon>Dikarya</taxon>
        <taxon>Ascomycota</taxon>
        <taxon>Pezizomycotina</taxon>
        <taxon>Pezizomycetes</taxon>
        <taxon>Pezizales</taxon>
        <taxon>Pyronemataceae</taxon>
        <taxon>Sphaerosporella</taxon>
    </lineage>
</organism>
<protein>
    <submittedName>
        <fullName evidence="1">Uncharacterized protein</fullName>
    </submittedName>
</protein>
<keyword evidence="2" id="KW-1185">Reference proteome</keyword>
<comment type="caution">
    <text evidence="1">The sequence shown here is derived from an EMBL/GenBank/DDBJ whole genome shotgun (WGS) entry which is preliminary data.</text>
</comment>
<dbReference type="EMBL" id="VXIS01000256">
    <property type="protein sequence ID" value="KAA8895580.1"/>
    <property type="molecule type" value="Genomic_DNA"/>
</dbReference>
<proteinExistence type="predicted"/>
<reference evidence="1 2" key="1">
    <citation type="submission" date="2019-09" db="EMBL/GenBank/DDBJ databases">
        <title>Draft genome of the ectomycorrhizal ascomycete Sphaerosporella brunnea.</title>
        <authorList>
            <consortium name="DOE Joint Genome Institute"/>
            <person name="Benucci G.M."/>
            <person name="Marozzi G."/>
            <person name="Antonielli L."/>
            <person name="Sanchez S."/>
            <person name="Marco P."/>
            <person name="Wang X."/>
            <person name="Falini L.B."/>
            <person name="Barry K."/>
            <person name="Haridas S."/>
            <person name="Lipzen A."/>
            <person name="Labutti K."/>
            <person name="Grigoriev I.V."/>
            <person name="Murat C."/>
            <person name="Martin F."/>
            <person name="Albertini E."/>
            <person name="Donnini D."/>
            <person name="Bonito G."/>
        </authorList>
    </citation>
    <scope>NUCLEOTIDE SEQUENCE [LARGE SCALE GENOMIC DNA]</scope>
    <source>
        <strain evidence="1 2">Sb_GMNB300</strain>
    </source>
</reference>
<gene>
    <name evidence="1" type="ORF">FN846DRAFT_894034</name>
</gene>
<evidence type="ECO:0000313" key="2">
    <source>
        <dbReference type="Proteomes" id="UP000326924"/>
    </source>
</evidence>
<dbReference type="Proteomes" id="UP000326924">
    <property type="component" value="Unassembled WGS sequence"/>
</dbReference>
<name>A0A5J5EJI8_9PEZI</name>
<dbReference type="AlphaFoldDB" id="A0A5J5EJI8"/>
<dbReference type="InParanoid" id="A0A5J5EJI8"/>
<evidence type="ECO:0000313" key="1">
    <source>
        <dbReference type="EMBL" id="KAA8895580.1"/>
    </source>
</evidence>
<sequence length="287" mass="32218">MASSSACASGLYARCWSAHMLHCLLTWRKRETKSGQGLRSGRGLRKLERLESRSIPNVLCSGWLELNYMLFRSGWGSRLELFARSDSARLPHYPGRDQDDFCFSTGWFLNFLSRNAISVHAPTNTGQKIPADYPTVVINFLRFLRRNTGTLDPFKPAVTAPPLPIPTIGCVPIYRVGNMDQTPLPFEFLDKGTYDEAAHSWEKRQATIMVTSFGDGVPHVPAIVIFTRTPDEDLQRPRNSREKRLMKLPKRQTAVPSALDRVSGRLTIVLDTGPEQPPVSNWLACCG</sequence>
<dbReference type="OrthoDB" id="5427804at2759"/>
<accession>A0A5J5EJI8</accession>